<dbReference type="GO" id="GO:0005840">
    <property type="term" value="C:ribosome"/>
    <property type="evidence" value="ECO:0007669"/>
    <property type="project" value="UniProtKB-KW"/>
</dbReference>
<dbReference type="GO" id="GO:0006412">
    <property type="term" value="P:translation"/>
    <property type="evidence" value="ECO:0007669"/>
    <property type="project" value="UniProtKB-UniRule"/>
</dbReference>
<comment type="similarity">
    <text evidence="1 4">Belongs to the universal ribosomal protein uL13 family.</text>
</comment>
<comment type="caution">
    <text evidence="5">The sequence shown here is derived from an EMBL/GenBank/DDBJ whole genome shotgun (WGS) entry which is preliminary data.</text>
</comment>
<dbReference type="Proteomes" id="UP000230833">
    <property type="component" value="Unassembled WGS sequence"/>
</dbReference>
<dbReference type="HAMAP" id="MF_01366">
    <property type="entry name" value="Ribosomal_uL13"/>
    <property type="match status" value="1"/>
</dbReference>
<comment type="function">
    <text evidence="4">This protein is one of the early assembly proteins of the 50S ribosomal subunit, although it is not seen to bind rRNA by itself. It is important during the early stages of 50S assembly.</text>
</comment>
<evidence type="ECO:0000256" key="2">
    <source>
        <dbReference type="ARBA" id="ARBA00022980"/>
    </source>
</evidence>
<dbReference type="GO" id="GO:0003729">
    <property type="term" value="F:mRNA binding"/>
    <property type="evidence" value="ECO:0007669"/>
    <property type="project" value="TreeGrafter"/>
</dbReference>
<evidence type="ECO:0000256" key="3">
    <source>
        <dbReference type="ARBA" id="ARBA00023274"/>
    </source>
</evidence>
<dbReference type="InterPro" id="IPR036899">
    <property type="entry name" value="Ribosomal_uL13_sf"/>
</dbReference>
<reference evidence="5 6" key="1">
    <citation type="submission" date="2017-09" db="EMBL/GenBank/DDBJ databases">
        <title>Depth-based differentiation of microbial function through sediment-hosted aquifers and enrichment of novel symbionts in the deep terrestrial subsurface.</title>
        <authorList>
            <person name="Probst A.J."/>
            <person name="Ladd B."/>
            <person name="Jarett J.K."/>
            <person name="Geller-Mcgrath D.E."/>
            <person name="Sieber C.M."/>
            <person name="Emerson J.B."/>
            <person name="Anantharaman K."/>
            <person name="Thomas B.C."/>
            <person name="Malmstrom R."/>
            <person name="Stieglmeier M."/>
            <person name="Klingl A."/>
            <person name="Woyke T."/>
            <person name="Ryan C.M."/>
            <person name="Banfield J.F."/>
        </authorList>
    </citation>
    <scope>NUCLEOTIDE SEQUENCE [LARGE SCALE GENOMIC DNA]</scope>
    <source>
        <strain evidence="5">CG10_big_fil_rev_8_21_14_0_10_45_14</strain>
    </source>
</reference>
<keyword evidence="3 4" id="KW-0687">Ribonucleoprotein</keyword>
<dbReference type="GO" id="GO:1990904">
    <property type="term" value="C:ribonucleoprotein complex"/>
    <property type="evidence" value="ECO:0007669"/>
    <property type="project" value="UniProtKB-KW"/>
</dbReference>
<dbReference type="SUPFAM" id="SSF52161">
    <property type="entry name" value="Ribosomal protein L13"/>
    <property type="match status" value="1"/>
</dbReference>
<dbReference type="InterPro" id="IPR005823">
    <property type="entry name" value="Ribosomal_uL13_bac-type"/>
</dbReference>
<dbReference type="GO" id="GO:0003735">
    <property type="term" value="F:structural constituent of ribosome"/>
    <property type="evidence" value="ECO:0007669"/>
    <property type="project" value="InterPro"/>
</dbReference>
<evidence type="ECO:0000313" key="6">
    <source>
        <dbReference type="Proteomes" id="UP000230833"/>
    </source>
</evidence>
<sequence length="119" mass="13147">MTENKVHTIDAKGVALGRVASIVAVTLRGKTTPSFERNKTPHGETVKVINASKLVLTGQKSQTKSYSKYSGYPGGLKFVSYEKVIEKHGFKEIIKKAVYGMLPNNKLRPILMKNLVVED</sequence>
<dbReference type="EMBL" id="PCYL01000005">
    <property type="protein sequence ID" value="PIR47164.1"/>
    <property type="molecule type" value="Genomic_DNA"/>
</dbReference>
<proteinExistence type="inferred from homology"/>
<name>A0A2H0RMF2_9BACT</name>
<dbReference type="Gene3D" id="3.90.1180.10">
    <property type="entry name" value="Ribosomal protein L13"/>
    <property type="match status" value="1"/>
</dbReference>
<comment type="subunit">
    <text evidence="4">Part of the 50S ribosomal subunit.</text>
</comment>
<dbReference type="GO" id="GO:0017148">
    <property type="term" value="P:negative regulation of translation"/>
    <property type="evidence" value="ECO:0007669"/>
    <property type="project" value="TreeGrafter"/>
</dbReference>
<protein>
    <recommendedName>
        <fullName evidence="4">Large ribosomal subunit protein uL13</fullName>
    </recommendedName>
</protein>
<gene>
    <name evidence="4 5" type="primary">rplM</name>
    <name evidence="5" type="ORF">COV07_00630</name>
</gene>
<accession>A0A2H0RMF2</accession>
<dbReference type="PANTHER" id="PTHR11545:SF2">
    <property type="entry name" value="LARGE RIBOSOMAL SUBUNIT PROTEIN UL13M"/>
    <property type="match status" value="1"/>
</dbReference>
<evidence type="ECO:0000313" key="5">
    <source>
        <dbReference type="EMBL" id="PIR47164.1"/>
    </source>
</evidence>
<dbReference type="PANTHER" id="PTHR11545">
    <property type="entry name" value="RIBOSOMAL PROTEIN L13"/>
    <property type="match status" value="1"/>
</dbReference>
<dbReference type="Pfam" id="PF00572">
    <property type="entry name" value="Ribosomal_L13"/>
    <property type="match status" value="1"/>
</dbReference>
<evidence type="ECO:0000256" key="4">
    <source>
        <dbReference type="HAMAP-Rule" id="MF_01366"/>
    </source>
</evidence>
<dbReference type="NCBIfam" id="TIGR01066">
    <property type="entry name" value="rplM_bact"/>
    <property type="match status" value="1"/>
</dbReference>
<dbReference type="InterPro" id="IPR005822">
    <property type="entry name" value="Ribosomal_uL13"/>
</dbReference>
<evidence type="ECO:0000256" key="1">
    <source>
        <dbReference type="ARBA" id="ARBA00006227"/>
    </source>
</evidence>
<dbReference type="CDD" id="cd00392">
    <property type="entry name" value="Ribosomal_L13"/>
    <property type="match status" value="1"/>
</dbReference>
<dbReference type="PIRSF" id="PIRSF002181">
    <property type="entry name" value="Ribosomal_L13"/>
    <property type="match status" value="1"/>
</dbReference>
<organism evidence="5 6">
    <name type="scientific">Candidatus Vogelbacteria bacterium CG10_big_fil_rev_8_21_14_0_10_45_14</name>
    <dbReference type="NCBI Taxonomy" id="1975042"/>
    <lineage>
        <taxon>Bacteria</taxon>
        <taxon>Candidatus Vogeliibacteriota</taxon>
    </lineage>
</organism>
<keyword evidence="2 4" id="KW-0689">Ribosomal protein</keyword>
<dbReference type="AlphaFoldDB" id="A0A2H0RMF2"/>